<dbReference type="EMBL" id="JACGCM010000182">
    <property type="protein sequence ID" value="KAF6175457.1"/>
    <property type="molecule type" value="Genomic_DNA"/>
</dbReference>
<comment type="caution">
    <text evidence="6">The sequence shown here is derived from an EMBL/GenBank/DDBJ whole genome shotgun (WGS) entry which is preliminary data.</text>
</comment>
<dbReference type="GO" id="GO:0003735">
    <property type="term" value="F:structural constituent of ribosome"/>
    <property type="evidence" value="ECO:0007669"/>
    <property type="project" value="InterPro"/>
</dbReference>
<name>A0A7J7P7P4_9MAGN</name>
<dbReference type="GO" id="GO:1990904">
    <property type="term" value="C:ribonucleoprotein complex"/>
    <property type="evidence" value="ECO:0007669"/>
    <property type="project" value="UniProtKB-KW"/>
</dbReference>
<dbReference type="InterPro" id="IPR038464">
    <property type="entry name" value="Ribosomal_eL38_sf"/>
</dbReference>
<dbReference type="PANTHER" id="PTHR31286:SF180">
    <property type="entry name" value="OS10G0362600 PROTEIN"/>
    <property type="match status" value="1"/>
</dbReference>
<comment type="similarity">
    <text evidence="1 4">Belongs to the eukaryotic ribosomal protein eL38 family.</text>
</comment>
<evidence type="ECO:0000313" key="6">
    <source>
        <dbReference type="EMBL" id="KAF6175457.1"/>
    </source>
</evidence>
<dbReference type="Proteomes" id="UP000541444">
    <property type="component" value="Unassembled WGS sequence"/>
</dbReference>
<organism evidence="6 7">
    <name type="scientific">Kingdonia uniflora</name>
    <dbReference type="NCBI Taxonomy" id="39325"/>
    <lineage>
        <taxon>Eukaryota</taxon>
        <taxon>Viridiplantae</taxon>
        <taxon>Streptophyta</taxon>
        <taxon>Embryophyta</taxon>
        <taxon>Tracheophyta</taxon>
        <taxon>Spermatophyta</taxon>
        <taxon>Magnoliopsida</taxon>
        <taxon>Ranunculales</taxon>
        <taxon>Circaeasteraceae</taxon>
        <taxon>Kingdonia</taxon>
    </lineage>
</organism>
<evidence type="ECO:0000256" key="3">
    <source>
        <dbReference type="ARBA" id="ARBA00023274"/>
    </source>
</evidence>
<dbReference type="OrthoDB" id="420076at2759"/>
<sequence length="555" mass="61774">MRWGSLRLKGMRPNIQRVLSSALPEPFSSRVALRLSGSAEGRIGRILHGVYAKPKQTNEIKDFLLTARRKDARSVKIKWSKDVVKFKTVYKRSSMGFSPLSINMEGCRKADKGIQIQVRGSKMVSSGIMKMVTLTPCWKPSSVDGDRRSREGSGWNDGLMWYKVIGHHVNGEFSMAVIQANALLEDMSQLESGLLSSHELGPRGIFVGVYDEHRGPETLRYINDHMLKNLKIATKEAPPFTDLTNMLSFVSVATSSTVKLVPEEFTPTTRVTIKEGIPVISFSPRAEATFATTLVISFPAGIPKVDNIETSINSKWGLLEKSKVATLDFKHIIEEFSTHASLDPVSWSETLQLKQWPSTVRVCVEVDLTKPLPSKVGISLSKTTQLEQTVLYEKLPKFCTYYSLQEHNKINCTRLKPILIDDKSKQGMKGKEKDAVGPVKGKSKIETQKMVEGVMELSKMGIDEIPNSSFAGQNSKEVEHAYAEKVGFQSNGQAKGGAKSMSSNSNLHFEPPNIEKMGVSSPMWLCQNPTEYEELTPKKNEFGSILITAAFKFDF</sequence>
<dbReference type="Pfam" id="PF01781">
    <property type="entry name" value="Ribosomal_L38e"/>
    <property type="match status" value="1"/>
</dbReference>
<evidence type="ECO:0000256" key="2">
    <source>
        <dbReference type="ARBA" id="ARBA00022980"/>
    </source>
</evidence>
<evidence type="ECO:0000313" key="7">
    <source>
        <dbReference type="Proteomes" id="UP000541444"/>
    </source>
</evidence>
<accession>A0A7J7P7P4</accession>
<feature type="region of interest" description="Disordered" evidence="5">
    <location>
        <begin position="491"/>
        <end position="513"/>
    </location>
</feature>
<dbReference type="PANTHER" id="PTHR31286">
    <property type="entry name" value="GLYCINE-RICH CELL WALL STRUCTURAL PROTEIN 1.8-LIKE"/>
    <property type="match status" value="1"/>
</dbReference>
<dbReference type="InterPro" id="IPR002675">
    <property type="entry name" value="Ribosomal_eL38"/>
</dbReference>
<evidence type="ECO:0000256" key="1">
    <source>
        <dbReference type="ARBA" id="ARBA00007803"/>
    </source>
</evidence>
<dbReference type="GO" id="GO:0006412">
    <property type="term" value="P:translation"/>
    <property type="evidence" value="ECO:0007669"/>
    <property type="project" value="InterPro"/>
</dbReference>
<proteinExistence type="inferred from homology"/>
<reference evidence="6 7" key="1">
    <citation type="journal article" date="2020" name="IScience">
        <title>Genome Sequencing of the Endangered Kingdonia uniflora (Circaeasteraceae, Ranunculales) Reveals Potential Mechanisms of Evolutionary Specialization.</title>
        <authorList>
            <person name="Sun Y."/>
            <person name="Deng T."/>
            <person name="Zhang A."/>
            <person name="Moore M.J."/>
            <person name="Landis J.B."/>
            <person name="Lin N."/>
            <person name="Zhang H."/>
            <person name="Zhang X."/>
            <person name="Huang J."/>
            <person name="Zhang X."/>
            <person name="Sun H."/>
            <person name="Wang H."/>
        </authorList>
    </citation>
    <scope>NUCLEOTIDE SEQUENCE [LARGE SCALE GENOMIC DNA]</scope>
    <source>
        <strain evidence="6">TB1705</strain>
        <tissue evidence="6">Leaf</tissue>
    </source>
</reference>
<dbReference type="AlphaFoldDB" id="A0A7J7P7P4"/>
<dbReference type="InterPro" id="IPR040256">
    <property type="entry name" value="At4g02000-like"/>
</dbReference>
<keyword evidence="2 4" id="KW-0689">Ribosomal protein</keyword>
<keyword evidence="3 4" id="KW-0687">Ribonucleoprotein</keyword>
<dbReference type="Gene3D" id="3.30.720.90">
    <property type="match status" value="1"/>
</dbReference>
<evidence type="ECO:0000256" key="4">
    <source>
        <dbReference type="RuleBase" id="RU003445"/>
    </source>
</evidence>
<keyword evidence="7" id="KW-1185">Reference proteome</keyword>
<evidence type="ECO:0000256" key="5">
    <source>
        <dbReference type="SAM" id="MobiDB-lite"/>
    </source>
</evidence>
<protein>
    <submittedName>
        <fullName evidence="6">Uncharacterized protein</fullName>
    </submittedName>
</protein>
<dbReference type="GO" id="GO:0005840">
    <property type="term" value="C:ribosome"/>
    <property type="evidence" value="ECO:0007669"/>
    <property type="project" value="UniProtKB-KW"/>
</dbReference>
<gene>
    <name evidence="6" type="ORF">GIB67_021947</name>
</gene>